<dbReference type="Pfam" id="PF00645">
    <property type="entry name" value="zf-PARP"/>
    <property type="match status" value="1"/>
</dbReference>
<dbReference type="SMART" id="SM01336">
    <property type="entry name" value="zf-PARP"/>
    <property type="match status" value="2"/>
</dbReference>
<feature type="domain" description="PARP-type" evidence="4">
    <location>
        <begin position="10"/>
        <end position="64"/>
    </location>
</feature>
<reference evidence="5 6" key="1">
    <citation type="submission" date="2020-03" db="EMBL/GenBank/DDBJ databases">
        <title>Metabolic flexibility allows generalist bacteria to become dominant in a frequently disturbed ecosystem.</title>
        <authorList>
            <person name="Chen Y.-J."/>
            <person name="Leung P.M."/>
            <person name="Bay S.K."/>
            <person name="Hugenholtz P."/>
            <person name="Kessler A.J."/>
            <person name="Shelley G."/>
            <person name="Waite D.W."/>
            <person name="Cook P.L."/>
            <person name="Greening C."/>
        </authorList>
    </citation>
    <scope>NUCLEOTIDE SEQUENCE [LARGE SCALE GENOMIC DNA]</scope>
    <source>
        <strain evidence="5">SS_bin_28</strain>
    </source>
</reference>
<dbReference type="Gene3D" id="3.30.1740.10">
    <property type="entry name" value="Zinc finger, PARP-type"/>
    <property type="match status" value="2"/>
</dbReference>
<name>A0A7Y2E5Y8_UNCEI</name>
<keyword evidence="2" id="KW-0863">Zinc-finger</keyword>
<evidence type="ECO:0000256" key="3">
    <source>
        <dbReference type="ARBA" id="ARBA00022833"/>
    </source>
</evidence>
<evidence type="ECO:0000256" key="1">
    <source>
        <dbReference type="ARBA" id="ARBA00022723"/>
    </source>
</evidence>
<gene>
    <name evidence="5" type="ORF">HKN21_03690</name>
</gene>
<proteinExistence type="predicted"/>
<dbReference type="Proteomes" id="UP000547674">
    <property type="component" value="Unassembled WGS sequence"/>
</dbReference>
<sequence>MPEEQPEFTHVFELAKSGRAKCRGCGKNIAKDVLRFGESYENPYGDGAATLWFHPLCAAHKRPEPYLVALDYDDCPLDDATKTQHRQIAEFGIAHRRLPRLDGASLAPTARARCRSCKEMIPKESWRLSLVFFAEARFEPSGYIHAKCASEYFETADILDRACHFSELSDEEKKSLSEALQETQSS</sequence>
<comment type="caution">
    <text evidence="5">The sequence shown here is derived from an EMBL/GenBank/DDBJ whole genome shotgun (WGS) entry which is preliminary data.</text>
</comment>
<dbReference type="InterPro" id="IPR036957">
    <property type="entry name" value="Znf_PARP_sf"/>
</dbReference>
<evidence type="ECO:0000313" key="5">
    <source>
        <dbReference type="EMBL" id="NNF05838.1"/>
    </source>
</evidence>
<protein>
    <recommendedName>
        <fullName evidence="4">PARP-type domain-containing protein</fullName>
    </recommendedName>
</protein>
<evidence type="ECO:0000256" key="2">
    <source>
        <dbReference type="ARBA" id="ARBA00022771"/>
    </source>
</evidence>
<dbReference type="InterPro" id="IPR001510">
    <property type="entry name" value="Znf_PARP"/>
</dbReference>
<dbReference type="SUPFAM" id="SSF57716">
    <property type="entry name" value="Glucocorticoid receptor-like (DNA-binding domain)"/>
    <property type="match status" value="2"/>
</dbReference>
<keyword evidence="3" id="KW-0862">Zinc</keyword>
<dbReference type="PROSITE" id="PS50064">
    <property type="entry name" value="ZF_PARP_2"/>
    <property type="match status" value="2"/>
</dbReference>
<feature type="domain" description="PARP-type" evidence="4">
    <location>
        <begin position="102"/>
        <end position="184"/>
    </location>
</feature>
<dbReference type="GO" id="GO:0003677">
    <property type="term" value="F:DNA binding"/>
    <property type="evidence" value="ECO:0007669"/>
    <property type="project" value="InterPro"/>
</dbReference>
<dbReference type="PROSITE" id="PS00347">
    <property type="entry name" value="ZF_PARP_1"/>
    <property type="match status" value="1"/>
</dbReference>
<evidence type="ECO:0000259" key="4">
    <source>
        <dbReference type="PROSITE" id="PS50064"/>
    </source>
</evidence>
<evidence type="ECO:0000313" key="6">
    <source>
        <dbReference type="Proteomes" id="UP000547674"/>
    </source>
</evidence>
<accession>A0A7Y2E5Y8</accession>
<dbReference type="EMBL" id="JABDJR010000140">
    <property type="protein sequence ID" value="NNF05838.1"/>
    <property type="molecule type" value="Genomic_DNA"/>
</dbReference>
<dbReference type="AlphaFoldDB" id="A0A7Y2E5Y8"/>
<organism evidence="5 6">
    <name type="scientific">Eiseniibacteriota bacterium</name>
    <dbReference type="NCBI Taxonomy" id="2212470"/>
    <lineage>
        <taxon>Bacteria</taxon>
        <taxon>Candidatus Eiseniibacteriota</taxon>
    </lineage>
</organism>
<dbReference type="GO" id="GO:0008270">
    <property type="term" value="F:zinc ion binding"/>
    <property type="evidence" value="ECO:0007669"/>
    <property type="project" value="UniProtKB-KW"/>
</dbReference>
<keyword evidence="1" id="KW-0479">Metal-binding</keyword>